<comment type="caution">
    <text evidence="3">The sequence shown here is derived from an EMBL/GenBank/DDBJ whole genome shotgun (WGS) entry which is preliminary data.</text>
</comment>
<reference evidence="3 4" key="1">
    <citation type="submission" date="2019-01" db="EMBL/GenBank/DDBJ databases">
        <title>A draft genome assembly of the solar-powered sea slug Elysia chlorotica.</title>
        <authorList>
            <person name="Cai H."/>
            <person name="Li Q."/>
            <person name="Fang X."/>
            <person name="Li J."/>
            <person name="Curtis N.E."/>
            <person name="Altenburger A."/>
            <person name="Shibata T."/>
            <person name="Feng M."/>
            <person name="Maeda T."/>
            <person name="Schwartz J.A."/>
            <person name="Shigenobu S."/>
            <person name="Lundholm N."/>
            <person name="Nishiyama T."/>
            <person name="Yang H."/>
            <person name="Hasebe M."/>
            <person name="Li S."/>
            <person name="Pierce S.K."/>
            <person name="Wang J."/>
        </authorList>
    </citation>
    <scope>NUCLEOTIDE SEQUENCE [LARGE SCALE GENOMIC DNA]</scope>
    <source>
        <strain evidence="3">EC2010</strain>
        <tissue evidence="3">Whole organism of an adult</tissue>
    </source>
</reference>
<keyword evidence="2" id="KW-0732">Signal</keyword>
<dbReference type="AlphaFoldDB" id="A0A433T0Q8"/>
<feature type="region of interest" description="Disordered" evidence="1">
    <location>
        <begin position="421"/>
        <end position="446"/>
    </location>
</feature>
<organism evidence="3 4">
    <name type="scientific">Elysia chlorotica</name>
    <name type="common">Eastern emerald elysia</name>
    <name type="synonym">Sea slug</name>
    <dbReference type="NCBI Taxonomy" id="188477"/>
    <lineage>
        <taxon>Eukaryota</taxon>
        <taxon>Metazoa</taxon>
        <taxon>Spiralia</taxon>
        <taxon>Lophotrochozoa</taxon>
        <taxon>Mollusca</taxon>
        <taxon>Gastropoda</taxon>
        <taxon>Heterobranchia</taxon>
        <taxon>Euthyneura</taxon>
        <taxon>Panpulmonata</taxon>
        <taxon>Sacoglossa</taxon>
        <taxon>Placobranchoidea</taxon>
        <taxon>Plakobranchidae</taxon>
        <taxon>Elysia</taxon>
    </lineage>
</organism>
<proteinExistence type="predicted"/>
<evidence type="ECO:0008006" key="5">
    <source>
        <dbReference type="Google" id="ProtNLM"/>
    </source>
</evidence>
<dbReference type="EMBL" id="RQTK01000769">
    <property type="protein sequence ID" value="RUS75125.1"/>
    <property type="molecule type" value="Genomic_DNA"/>
</dbReference>
<dbReference type="OrthoDB" id="10649469at2759"/>
<evidence type="ECO:0000313" key="4">
    <source>
        <dbReference type="Proteomes" id="UP000271974"/>
    </source>
</evidence>
<feature type="region of interest" description="Disordered" evidence="1">
    <location>
        <begin position="257"/>
        <end position="279"/>
    </location>
</feature>
<feature type="compositionally biased region" description="Polar residues" evidence="1">
    <location>
        <begin position="436"/>
        <end position="446"/>
    </location>
</feature>
<feature type="chain" id="PRO_5019138772" description="DUF1518 domain-containing protein" evidence="2">
    <location>
        <begin position="24"/>
        <end position="446"/>
    </location>
</feature>
<sequence length="446" mass="47428">MFCMSLSILSLYWILICIFQTEAVAPAIQSSGNELLDLFGGPQPGNGPNAFVPSASNDLMNGTSSDANLFEGKGATEEKKTSTKDSIMALFGGTGGGGGGVAPAQPQQMYNIPATSVTPTQNGAAGPLVASTAALMPGFGSNVYNQSMMSASQVVPTQHGMIHHGVVDQSKQFGYGVSPLTNQQQQQQQQQRSSSCVPAVFPSQSQGMVLNQQPGGQNFVNSPAETSQNSNIYGHFYQQQNNPFVMTTNYQQSQISTSVTNQTGQMQSAKSTTAASNNQNRQASFSGMTTMAGAGPSTQTKAGAAVMPDYGQNFRPMYSGQAQTSFYGGMYMPQGQQAFPGMMVPPQNMMGQTQNMMGYQPNMMGQQPQGMMANPAMNGSQMGMYNNAMMPGTQGGMYTPQQMQQMQFQQMQQQMAAMNMGGPQQMQGSWGGNPGTGQTLSNNLWQ</sequence>
<protein>
    <recommendedName>
        <fullName evidence="5">DUF1518 domain-containing protein</fullName>
    </recommendedName>
</protein>
<keyword evidence="4" id="KW-1185">Reference proteome</keyword>
<evidence type="ECO:0000256" key="1">
    <source>
        <dbReference type="SAM" id="MobiDB-lite"/>
    </source>
</evidence>
<evidence type="ECO:0000256" key="2">
    <source>
        <dbReference type="SAM" id="SignalP"/>
    </source>
</evidence>
<evidence type="ECO:0000313" key="3">
    <source>
        <dbReference type="EMBL" id="RUS75125.1"/>
    </source>
</evidence>
<accession>A0A433T0Q8</accession>
<dbReference type="Proteomes" id="UP000271974">
    <property type="component" value="Unassembled WGS sequence"/>
</dbReference>
<gene>
    <name evidence="3" type="ORF">EGW08_017109</name>
</gene>
<feature type="signal peptide" evidence="2">
    <location>
        <begin position="1"/>
        <end position="23"/>
    </location>
</feature>
<name>A0A433T0Q8_ELYCH</name>